<accession>A0A8J5JDC5</accession>
<gene>
    <name evidence="2" type="ORF">JG688_00001477</name>
</gene>
<sequence length="207" mass="23355">MRTRVVVDRYDRQSDAFVGEFVENEDDSERSNSNNRNEAENLGELQRSSDFRSDVVVRRQRAEIGISSVGEDGSSLHARVGDGCDELDRATWRRNAPAPAHQNVKAEDEVCEQAADGLISNFTHVDATLGFQLALSNNKERFIVHRSTNILSDFDPAFWARAFGDLFPCGRGSLDETRPIKISPLELVRYCLRLSTRRTLSTGHLLW</sequence>
<organism evidence="2 3">
    <name type="scientific">Phytophthora aleatoria</name>
    <dbReference type="NCBI Taxonomy" id="2496075"/>
    <lineage>
        <taxon>Eukaryota</taxon>
        <taxon>Sar</taxon>
        <taxon>Stramenopiles</taxon>
        <taxon>Oomycota</taxon>
        <taxon>Peronosporomycetes</taxon>
        <taxon>Peronosporales</taxon>
        <taxon>Peronosporaceae</taxon>
        <taxon>Phytophthora</taxon>
    </lineage>
</organism>
<comment type="caution">
    <text evidence="2">The sequence shown here is derived from an EMBL/GenBank/DDBJ whole genome shotgun (WGS) entry which is preliminary data.</text>
</comment>
<dbReference type="AlphaFoldDB" id="A0A8J5JDC5"/>
<proteinExistence type="predicted"/>
<reference evidence="2" key="1">
    <citation type="submission" date="2021-01" db="EMBL/GenBank/DDBJ databases">
        <title>Phytophthora aleatoria, a newly-described species from Pinus radiata is distinct from Phytophthora cactorum isolates based on comparative genomics.</title>
        <authorList>
            <person name="Mcdougal R."/>
            <person name="Panda P."/>
            <person name="Williams N."/>
            <person name="Studholme D.J."/>
        </authorList>
    </citation>
    <scope>NUCLEOTIDE SEQUENCE</scope>
    <source>
        <strain evidence="2">NZFS 4037</strain>
    </source>
</reference>
<name>A0A8J5JDC5_9STRA</name>
<dbReference type="Proteomes" id="UP000709295">
    <property type="component" value="Unassembled WGS sequence"/>
</dbReference>
<protein>
    <submittedName>
        <fullName evidence="2">Uncharacterized protein</fullName>
    </submittedName>
</protein>
<feature type="region of interest" description="Disordered" evidence="1">
    <location>
        <begin position="22"/>
        <end position="45"/>
    </location>
</feature>
<evidence type="ECO:0000256" key="1">
    <source>
        <dbReference type="SAM" id="MobiDB-lite"/>
    </source>
</evidence>
<keyword evidence="3" id="KW-1185">Reference proteome</keyword>
<dbReference type="EMBL" id="JAENGY010000034">
    <property type="protein sequence ID" value="KAG6976330.1"/>
    <property type="molecule type" value="Genomic_DNA"/>
</dbReference>
<evidence type="ECO:0000313" key="3">
    <source>
        <dbReference type="Proteomes" id="UP000709295"/>
    </source>
</evidence>
<evidence type="ECO:0000313" key="2">
    <source>
        <dbReference type="EMBL" id="KAG6976330.1"/>
    </source>
</evidence>